<dbReference type="PANTHER" id="PTHR45875">
    <property type="entry name" value="METHYLTRANSFERASE N6AMT1"/>
    <property type="match status" value="1"/>
</dbReference>
<evidence type="ECO:0000313" key="8">
    <source>
        <dbReference type="EMBL" id="SDT85899.1"/>
    </source>
</evidence>
<feature type="domain" description="DUF7059" evidence="7">
    <location>
        <begin position="54"/>
        <end position="143"/>
    </location>
</feature>
<evidence type="ECO:0000256" key="4">
    <source>
        <dbReference type="ARBA" id="ARBA00022691"/>
    </source>
</evidence>
<evidence type="ECO:0000256" key="2">
    <source>
        <dbReference type="ARBA" id="ARBA00022603"/>
    </source>
</evidence>
<dbReference type="Pfam" id="PF05175">
    <property type="entry name" value="MTS"/>
    <property type="match status" value="1"/>
</dbReference>
<dbReference type="PANTHER" id="PTHR45875:SF1">
    <property type="entry name" value="METHYLTRANSFERASE N6AMT1"/>
    <property type="match status" value="1"/>
</dbReference>
<evidence type="ECO:0000313" key="9">
    <source>
        <dbReference type="Proteomes" id="UP000198976"/>
    </source>
</evidence>
<keyword evidence="2 8" id="KW-0489">Methyltransferase</keyword>
<evidence type="ECO:0000256" key="5">
    <source>
        <dbReference type="SAM" id="MobiDB-lite"/>
    </source>
</evidence>
<evidence type="ECO:0000259" key="7">
    <source>
        <dbReference type="Pfam" id="PF23186"/>
    </source>
</evidence>
<keyword evidence="4" id="KW-0949">S-adenosyl-L-methionine</keyword>
<dbReference type="InterPro" id="IPR052190">
    <property type="entry name" value="Euk-Arch_PrmC-MTase"/>
</dbReference>
<name>A0ABY0V500_9ACTO</name>
<feature type="domain" description="Methyltransferase small" evidence="6">
    <location>
        <begin position="228"/>
        <end position="366"/>
    </location>
</feature>
<dbReference type="InterPro" id="IPR002052">
    <property type="entry name" value="DNA_methylase_N6_adenine_CS"/>
</dbReference>
<dbReference type="Pfam" id="PF23186">
    <property type="entry name" value="DUF7059"/>
    <property type="match status" value="1"/>
</dbReference>
<reference evidence="8 9" key="1">
    <citation type="submission" date="2016-10" db="EMBL/GenBank/DDBJ databases">
        <authorList>
            <person name="Varghese N."/>
            <person name="Submissions S."/>
        </authorList>
    </citation>
    <scope>NUCLEOTIDE SEQUENCE [LARGE SCALE GENOMIC DNA]</scope>
    <source>
        <strain evidence="8 9">DSM 9169</strain>
    </source>
</reference>
<dbReference type="GO" id="GO:0008168">
    <property type="term" value="F:methyltransferase activity"/>
    <property type="evidence" value="ECO:0007669"/>
    <property type="project" value="UniProtKB-KW"/>
</dbReference>
<dbReference type="SUPFAM" id="SSF53335">
    <property type="entry name" value="S-adenosyl-L-methionine-dependent methyltransferases"/>
    <property type="match status" value="1"/>
</dbReference>
<comment type="similarity">
    <text evidence="1">Belongs to the eukaryotic/archaeal PrmC-related family.</text>
</comment>
<keyword evidence="9" id="KW-1185">Reference proteome</keyword>
<dbReference type="GO" id="GO:0032259">
    <property type="term" value="P:methylation"/>
    <property type="evidence" value="ECO:0007669"/>
    <property type="project" value="UniProtKB-KW"/>
</dbReference>
<evidence type="ECO:0000256" key="1">
    <source>
        <dbReference type="ARBA" id="ARBA00006149"/>
    </source>
</evidence>
<dbReference type="InterPro" id="IPR007848">
    <property type="entry name" value="Small_mtfrase_dom"/>
</dbReference>
<dbReference type="InterPro" id="IPR029063">
    <property type="entry name" value="SAM-dependent_MTases_sf"/>
</dbReference>
<dbReference type="EMBL" id="LT629792">
    <property type="protein sequence ID" value="SDT85899.1"/>
    <property type="molecule type" value="Genomic_DNA"/>
</dbReference>
<proteinExistence type="inferred from homology"/>
<feature type="compositionally biased region" description="Polar residues" evidence="5">
    <location>
        <begin position="8"/>
        <end position="20"/>
    </location>
</feature>
<feature type="region of interest" description="Disordered" evidence="5">
    <location>
        <begin position="451"/>
        <end position="499"/>
    </location>
</feature>
<dbReference type="CDD" id="cd02440">
    <property type="entry name" value="AdoMet_MTases"/>
    <property type="match status" value="1"/>
</dbReference>
<dbReference type="Gene3D" id="3.40.50.150">
    <property type="entry name" value="Vaccinia Virus protein VP39"/>
    <property type="match status" value="1"/>
</dbReference>
<dbReference type="Proteomes" id="UP000198976">
    <property type="component" value="Chromosome I"/>
</dbReference>
<protein>
    <submittedName>
        <fullName evidence="8">Methyltransferase small domain-containing protein</fullName>
    </submittedName>
</protein>
<evidence type="ECO:0000259" key="6">
    <source>
        <dbReference type="Pfam" id="PF05175"/>
    </source>
</evidence>
<dbReference type="InterPro" id="IPR055487">
    <property type="entry name" value="DUF7059"/>
</dbReference>
<keyword evidence="3" id="KW-0808">Transferase</keyword>
<organism evidence="8 9">
    <name type="scientific">Schaalia radingae</name>
    <dbReference type="NCBI Taxonomy" id="131110"/>
    <lineage>
        <taxon>Bacteria</taxon>
        <taxon>Bacillati</taxon>
        <taxon>Actinomycetota</taxon>
        <taxon>Actinomycetes</taxon>
        <taxon>Actinomycetales</taxon>
        <taxon>Actinomycetaceae</taxon>
        <taxon>Schaalia</taxon>
    </lineage>
</organism>
<feature type="region of interest" description="Disordered" evidence="5">
    <location>
        <begin position="1"/>
        <end position="38"/>
    </location>
</feature>
<accession>A0ABY0V500</accession>
<dbReference type="PROSITE" id="PS00092">
    <property type="entry name" value="N6_MTASE"/>
    <property type="match status" value="1"/>
</dbReference>
<evidence type="ECO:0000256" key="3">
    <source>
        <dbReference type="ARBA" id="ARBA00022679"/>
    </source>
</evidence>
<sequence length="651" mass="68236">MRTDDVSDASQQIPPQTPSGATKPPHPPSDIAKSPRPPALDDNLIEALRRDLEAAHFTVDYVDSLLSQQAQNALMRDQRVPAMVELQRLIDGESAGNAAAAATLAQLFILGMDVDYDRVDAALPALGSAGACALGLIAPAGASANVAETSGADANANAAETGNPAGNAGETSSDVESVAAPMRALFDLRPHAATLPDGDHHWWVLSDLGEATTGRPLAPDHVLGIGGATTTLLTLTDRTPVDSALDVGTGCGIQALYLATHCTRVVATDLSERACEITRFNAALNQVAIDVRCGSLFEPVAGERFNLIVSNPPFVITPDSVRASGLMQYRDGGAQRDHLIAQIIHEAPDHLTEGGTIQMLANWEVDSDSTATWSDHPRSWFDGLPVDAWVIQRDSLEPAQYVEMWLRDSGGTLTARDTFERAYADWLADFTAAGVQSIGMGLIAARRRPDFAEKGPSADGGSSIDEGDVAASPSSANGNEPDRATQRRPAYVECDGVATGHVPTGRDIRRGLDIIQLVATRAGGGKIYGSSDSGGSVEGDSTDGGSADLLWDLHAVCSPDVTQVRYFAPGEADPQVIELQQGGGVGLKTSVSSELAGLVGAADGELTLGQIVAAIAALMELDPGDLRNRLSPEVIRLLKFGILRTSSQDTP</sequence>
<dbReference type="RefSeq" id="WP_092648128.1">
    <property type="nucleotide sequence ID" value="NZ_LT629792.1"/>
</dbReference>
<feature type="region of interest" description="Disordered" evidence="5">
    <location>
        <begin position="155"/>
        <end position="174"/>
    </location>
</feature>
<gene>
    <name evidence="8" type="ORF">SAMN04489714_0186</name>
</gene>